<keyword evidence="7 9" id="KW-0057">Aromatic amino acid biosynthesis</keyword>
<evidence type="ECO:0000259" key="10">
    <source>
        <dbReference type="Pfam" id="PF00218"/>
    </source>
</evidence>
<dbReference type="SUPFAM" id="SSF51366">
    <property type="entry name" value="Ribulose-phoshate binding barrel"/>
    <property type="match status" value="1"/>
</dbReference>
<dbReference type="NCBIfam" id="NF001375">
    <property type="entry name" value="PRK00278.2-2"/>
    <property type="match status" value="1"/>
</dbReference>
<evidence type="ECO:0000256" key="9">
    <source>
        <dbReference type="HAMAP-Rule" id="MF_00134"/>
    </source>
</evidence>
<keyword evidence="12" id="KW-1185">Reference proteome</keyword>
<evidence type="ECO:0000256" key="4">
    <source>
        <dbReference type="ARBA" id="ARBA00022605"/>
    </source>
</evidence>
<dbReference type="PANTHER" id="PTHR22854:SF2">
    <property type="entry name" value="INDOLE-3-GLYCEROL-PHOSPHATE SYNTHASE"/>
    <property type="match status" value="1"/>
</dbReference>
<dbReference type="InterPro" id="IPR011060">
    <property type="entry name" value="RibuloseP-bd_barrel"/>
</dbReference>
<evidence type="ECO:0000256" key="6">
    <source>
        <dbReference type="ARBA" id="ARBA00022822"/>
    </source>
</evidence>
<organism evidence="11 12">
    <name type="scientific">[Anoxybacillus] calidus</name>
    <dbReference type="NCBI Taxonomy" id="575178"/>
    <lineage>
        <taxon>Bacteria</taxon>
        <taxon>Bacillati</taxon>
        <taxon>Bacillota</taxon>
        <taxon>Bacilli</taxon>
        <taxon>Bacillales</taxon>
        <taxon>Anoxybacillaceae</taxon>
        <taxon>Paranoxybacillus</taxon>
    </lineage>
</organism>
<proteinExistence type="inferred from homology"/>
<accession>A0A7V9YXD0</accession>
<dbReference type="CDD" id="cd00331">
    <property type="entry name" value="IGPS"/>
    <property type="match status" value="1"/>
</dbReference>
<reference evidence="11 12" key="1">
    <citation type="submission" date="2020-07" db="EMBL/GenBank/DDBJ databases">
        <title>Genomic Encyclopedia of Type Strains, Phase IV (KMG-IV): sequencing the most valuable type-strain genomes for metagenomic binning, comparative biology and taxonomic classification.</title>
        <authorList>
            <person name="Goeker M."/>
        </authorList>
    </citation>
    <scope>NUCLEOTIDE SEQUENCE [LARGE SCALE GENOMIC DNA]</scope>
    <source>
        <strain evidence="11 12">DSM 25220</strain>
    </source>
</reference>
<keyword evidence="6 9" id="KW-0822">Tryptophan biosynthesis</keyword>
<keyword evidence="5 9" id="KW-0210">Decarboxylase</keyword>
<keyword evidence="4 9" id="KW-0028">Amino-acid biosynthesis</keyword>
<evidence type="ECO:0000256" key="8">
    <source>
        <dbReference type="ARBA" id="ARBA00023239"/>
    </source>
</evidence>
<dbReference type="GO" id="GO:0004640">
    <property type="term" value="F:phosphoribosylanthranilate isomerase activity"/>
    <property type="evidence" value="ECO:0007669"/>
    <property type="project" value="TreeGrafter"/>
</dbReference>
<evidence type="ECO:0000256" key="1">
    <source>
        <dbReference type="ARBA" id="ARBA00001633"/>
    </source>
</evidence>
<dbReference type="InterPro" id="IPR045186">
    <property type="entry name" value="Indole-3-glycerol_P_synth"/>
</dbReference>
<comment type="caution">
    <text evidence="11">The sequence shown here is derived from an EMBL/GenBank/DDBJ whole genome shotgun (WGS) entry which is preliminary data.</text>
</comment>
<dbReference type="PANTHER" id="PTHR22854">
    <property type="entry name" value="TRYPTOPHAN BIOSYNTHESIS PROTEIN"/>
    <property type="match status" value="1"/>
</dbReference>
<dbReference type="EC" id="4.1.1.48" evidence="9"/>
<keyword evidence="8 9" id="KW-0456">Lyase</keyword>
<evidence type="ECO:0000256" key="2">
    <source>
        <dbReference type="ARBA" id="ARBA00004696"/>
    </source>
</evidence>
<dbReference type="GO" id="GO:0004425">
    <property type="term" value="F:indole-3-glycerol-phosphate synthase activity"/>
    <property type="evidence" value="ECO:0007669"/>
    <property type="project" value="UniProtKB-UniRule"/>
</dbReference>
<dbReference type="Pfam" id="PF00218">
    <property type="entry name" value="IGPS"/>
    <property type="match status" value="1"/>
</dbReference>
<dbReference type="EMBL" id="JACDUU010000001">
    <property type="protein sequence ID" value="MBA2870181.1"/>
    <property type="molecule type" value="Genomic_DNA"/>
</dbReference>
<dbReference type="UniPathway" id="UPA00035">
    <property type="reaction ID" value="UER00043"/>
</dbReference>
<comment type="similarity">
    <text evidence="3 9">Belongs to the TrpC family.</text>
</comment>
<comment type="catalytic activity">
    <reaction evidence="1 9">
        <text>1-(2-carboxyphenylamino)-1-deoxy-D-ribulose 5-phosphate + H(+) = (1S,2R)-1-C-(indol-3-yl)glycerol 3-phosphate + CO2 + H2O</text>
        <dbReference type="Rhea" id="RHEA:23476"/>
        <dbReference type="ChEBI" id="CHEBI:15377"/>
        <dbReference type="ChEBI" id="CHEBI:15378"/>
        <dbReference type="ChEBI" id="CHEBI:16526"/>
        <dbReference type="ChEBI" id="CHEBI:58613"/>
        <dbReference type="ChEBI" id="CHEBI:58866"/>
        <dbReference type="EC" id="4.1.1.48"/>
    </reaction>
</comment>
<evidence type="ECO:0000256" key="5">
    <source>
        <dbReference type="ARBA" id="ARBA00022793"/>
    </source>
</evidence>
<dbReference type="NCBIfam" id="NF001377">
    <property type="entry name" value="PRK00278.2-4"/>
    <property type="match status" value="1"/>
</dbReference>
<protein>
    <recommendedName>
        <fullName evidence="9">Indole-3-glycerol phosphate synthase</fullName>
        <shortName evidence="9">IGPS</shortName>
        <ecNumber evidence="9">4.1.1.48</ecNumber>
    </recommendedName>
</protein>
<dbReference type="InterPro" id="IPR013798">
    <property type="entry name" value="Indole-3-glycerol_P_synth_dom"/>
</dbReference>
<sequence length="258" mass="29168">MLEQILETKRKEIETIILPPQNNVKRISLINALKHSKRKPALIAEVKKASPSKGVIRPNFEPIAIAKAYEEAGAAAISVLTDQRYFEGHRDYLIQVKQAVQVPILRKDFIIDRKQIEESVRIGADAVLLIGEALEVKKLYDLYEEAYEKGLECLVEVHERDTLERILTVFTPKLIGVNNRNLKTFQTSLDTTKEMARLLPKESLFVSESGISSYKEIQTVREYGADAILVGESLMKKENVLSAVRELFGEVNSFVDTP</sequence>
<gene>
    <name evidence="9" type="primary">trpC</name>
    <name evidence="11" type="ORF">HNQ85_000439</name>
</gene>
<feature type="domain" description="Indole-3-glycerol phosphate synthase" evidence="10">
    <location>
        <begin position="2"/>
        <end position="247"/>
    </location>
</feature>
<dbReference type="InterPro" id="IPR013785">
    <property type="entry name" value="Aldolase_TIM"/>
</dbReference>
<evidence type="ECO:0000313" key="12">
    <source>
        <dbReference type="Proteomes" id="UP000580891"/>
    </source>
</evidence>
<dbReference type="AlphaFoldDB" id="A0A7V9YXD0"/>
<dbReference type="HAMAP" id="MF_00134_B">
    <property type="entry name" value="IGPS_B"/>
    <property type="match status" value="1"/>
</dbReference>
<dbReference type="Proteomes" id="UP000580891">
    <property type="component" value="Unassembled WGS sequence"/>
</dbReference>
<evidence type="ECO:0000256" key="3">
    <source>
        <dbReference type="ARBA" id="ARBA00008737"/>
    </source>
</evidence>
<dbReference type="RefSeq" id="WP_181535767.1">
    <property type="nucleotide sequence ID" value="NZ_JACDUU010000001.1"/>
</dbReference>
<dbReference type="GO" id="GO:0000162">
    <property type="term" value="P:L-tryptophan biosynthetic process"/>
    <property type="evidence" value="ECO:0007669"/>
    <property type="project" value="UniProtKB-UniRule"/>
</dbReference>
<comment type="pathway">
    <text evidence="2 9">Amino-acid biosynthesis; L-tryptophan biosynthesis; L-tryptophan from chorismate: step 4/5.</text>
</comment>
<evidence type="ECO:0000313" key="11">
    <source>
        <dbReference type="EMBL" id="MBA2870181.1"/>
    </source>
</evidence>
<evidence type="ECO:0000256" key="7">
    <source>
        <dbReference type="ARBA" id="ARBA00023141"/>
    </source>
</evidence>
<dbReference type="PROSITE" id="PS00614">
    <property type="entry name" value="IGPS"/>
    <property type="match status" value="1"/>
</dbReference>
<name>A0A7V9YXD0_9BACL</name>
<dbReference type="FunFam" id="3.20.20.70:FF:000024">
    <property type="entry name" value="Indole-3-glycerol phosphate synthase"/>
    <property type="match status" value="1"/>
</dbReference>
<dbReference type="InterPro" id="IPR001468">
    <property type="entry name" value="Indole-3-GlycerolPSynthase_CS"/>
</dbReference>
<dbReference type="Gene3D" id="3.20.20.70">
    <property type="entry name" value="Aldolase class I"/>
    <property type="match status" value="1"/>
</dbReference>